<keyword evidence="4 5" id="KW-0472">Membrane</keyword>
<feature type="transmembrane region" description="Helical" evidence="5">
    <location>
        <begin position="60"/>
        <end position="81"/>
    </location>
</feature>
<feature type="transmembrane region" description="Helical" evidence="5">
    <location>
        <begin position="178"/>
        <end position="200"/>
    </location>
</feature>
<keyword evidence="8" id="KW-1185">Reference proteome</keyword>
<organism evidence="7 8">
    <name type="scientific">Lihuaxuella thermophila</name>
    <dbReference type="NCBI Taxonomy" id="1173111"/>
    <lineage>
        <taxon>Bacteria</taxon>
        <taxon>Bacillati</taxon>
        <taxon>Bacillota</taxon>
        <taxon>Bacilli</taxon>
        <taxon>Bacillales</taxon>
        <taxon>Thermoactinomycetaceae</taxon>
        <taxon>Lihuaxuella</taxon>
    </lineage>
</organism>
<evidence type="ECO:0000313" key="7">
    <source>
        <dbReference type="EMBL" id="SEN04811.1"/>
    </source>
</evidence>
<accession>A0A1H8DBR0</accession>
<feature type="transmembrane region" description="Helical" evidence="5">
    <location>
        <begin position="144"/>
        <end position="166"/>
    </location>
</feature>
<dbReference type="STRING" id="1173111.SAMN05444955_105105"/>
<evidence type="ECO:0000256" key="1">
    <source>
        <dbReference type="ARBA" id="ARBA00004141"/>
    </source>
</evidence>
<evidence type="ECO:0000256" key="4">
    <source>
        <dbReference type="ARBA" id="ARBA00023136"/>
    </source>
</evidence>
<evidence type="ECO:0000256" key="2">
    <source>
        <dbReference type="ARBA" id="ARBA00022692"/>
    </source>
</evidence>
<feature type="transmembrane region" description="Helical" evidence="5">
    <location>
        <begin position="31"/>
        <end position="48"/>
    </location>
</feature>
<dbReference type="EMBL" id="FOCQ01000005">
    <property type="protein sequence ID" value="SEN04811.1"/>
    <property type="molecule type" value="Genomic_DNA"/>
</dbReference>
<name>A0A1H8DBR0_9BACL</name>
<feature type="transmembrane region" description="Helical" evidence="5">
    <location>
        <begin position="102"/>
        <end position="124"/>
    </location>
</feature>
<sequence>MMESIREIFISMWRHPKSAIRQAIDQHSRKFTIWLVILFGITLFVEQASNRNLGDDFSSFTIFILSLLLGPLFGMTAWVFLSGISYGTARILGGTGTWEETRIATTWATLPYISKWIVLFFQLIMFRGELFTSETPIMDASPFLMVSFLLLSILDFAMTFWYIYVFSNAIAEVHDFSAWKGFLSVILIPLLLVLFLFILATVL</sequence>
<evidence type="ECO:0000313" key="8">
    <source>
        <dbReference type="Proteomes" id="UP000199695"/>
    </source>
</evidence>
<keyword evidence="2 5" id="KW-0812">Transmembrane</keyword>
<evidence type="ECO:0000256" key="3">
    <source>
        <dbReference type="ARBA" id="ARBA00022989"/>
    </source>
</evidence>
<dbReference type="InterPro" id="IPR006977">
    <property type="entry name" value="Yip1_dom"/>
</dbReference>
<keyword evidence="3 5" id="KW-1133">Transmembrane helix</keyword>
<dbReference type="Proteomes" id="UP000199695">
    <property type="component" value="Unassembled WGS sequence"/>
</dbReference>
<feature type="domain" description="Yip1" evidence="6">
    <location>
        <begin position="11"/>
        <end position="199"/>
    </location>
</feature>
<protein>
    <submittedName>
        <fullName evidence="7">Yip1 domain-containing protein</fullName>
    </submittedName>
</protein>
<reference evidence="7 8" key="1">
    <citation type="submission" date="2016-10" db="EMBL/GenBank/DDBJ databases">
        <authorList>
            <person name="de Groot N.N."/>
        </authorList>
    </citation>
    <scope>NUCLEOTIDE SEQUENCE [LARGE SCALE GENOMIC DNA]</scope>
    <source>
        <strain evidence="7 8">DSM 46701</strain>
    </source>
</reference>
<evidence type="ECO:0000259" key="6">
    <source>
        <dbReference type="Pfam" id="PF04893"/>
    </source>
</evidence>
<dbReference type="AlphaFoldDB" id="A0A1H8DBR0"/>
<proteinExistence type="predicted"/>
<gene>
    <name evidence="7" type="ORF">SAMN05444955_105105</name>
</gene>
<dbReference type="GO" id="GO:0016020">
    <property type="term" value="C:membrane"/>
    <property type="evidence" value="ECO:0007669"/>
    <property type="project" value="UniProtKB-SubCell"/>
</dbReference>
<evidence type="ECO:0000256" key="5">
    <source>
        <dbReference type="SAM" id="Phobius"/>
    </source>
</evidence>
<comment type="subcellular location">
    <subcellularLocation>
        <location evidence="1">Membrane</location>
        <topology evidence="1">Multi-pass membrane protein</topology>
    </subcellularLocation>
</comment>
<dbReference type="Pfam" id="PF04893">
    <property type="entry name" value="Yip1"/>
    <property type="match status" value="1"/>
</dbReference>